<comment type="caution">
    <text evidence="2">The sequence shown here is derived from an EMBL/GenBank/DDBJ whole genome shotgun (WGS) entry which is preliminary data.</text>
</comment>
<accession>A0A923SHM2</accession>
<dbReference type="Proteomes" id="UP000641454">
    <property type="component" value="Unassembled WGS sequence"/>
</dbReference>
<feature type="signal peptide" evidence="1">
    <location>
        <begin position="1"/>
        <end position="18"/>
    </location>
</feature>
<evidence type="ECO:0000313" key="2">
    <source>
        <dbReference type="EMBL" id="MBC5845834.1"/>
    </source>
</evidence>
<dbReference type="RefSeq" id="WP_187020913.1">
    <property type="nucleotide sequence ID" value="NZ_JACRUK010000056.1"/>
</dbReference>
<reference evidence="2 3" key="1">
    <citation type="submission" date="2020-08" db="EMBL/GenBank/DDBJ databases">
        <title>Description of novel Flavobacterium F-392 isolate.</title>
        <authorList>
            <person name="Saticioglu I.B."/>
            <person name="Duman M."/>
            <person name="Altun S."/>
        </authorList>
    </citation>
    <scope>NUCLEOTIDE SEQUENCE [LARGE SCALE GENOMIC DNA]</scope>
    <source>
        <strain evidence="2 3">F-392</strain>
    </source>
</reference>
<dbReference type="AlphaFoldDB" id="A0A923SHM2"/>
<dbReference type="EMBL" id="JACRUL010000056">
    <property type="protein sequence ID" value="MBC5845834.1"/>
    <property type="molecule type" value="Genomic_DNA"/>
</dbReference>
<keyword evidence="3" id="KW-1185">Reference proteome</keyword>
<evidence type="ECO:0000256" key="1">
    <source>
        <dbReference type="SAM" id="SignalP"/>
    </source>
</evidence>
<feature type="chain" id="PRO_5037180739" evidence="1">
    <location>
        <begin position="19"/>
        <end position="159"/>
    </location>
</feature>
<evidence type="ECO:0000313" key="3">
    <source>
        <dbReference type="Proteomes" id="UP000641454"/>
    </source>
</evidence>
<name>A0A923SHM2_9FLAO</name>
<keyword evidence="1" id="KW-0732">Signal</keyword>
<proteinExistence type="predicted"/>
<protein>
    <submittedName>
        <fullName evidence="2">Uncharacterized protein</fullName>
    </submittedName>
</protein>
<gene>
    <name evidence="2" type="ORF">H8R25_15530</name>
</gene>
<organism evidence="2 3">
    <name type="scientific">Flavobacterium muglaense</name>
    <dbReference type="NCBI Taxonomy" id="2764716"/>
    <lineage>
        <taxon>Bacteria</taxon>
        <taxon>Pseudomonadati</taxon>
        <taxon>Bacteroidota</taxon>
        <taxon>Flavobacteriia</taxon>
        <taxon>Flavobacteriales</taxon>
        <taxon>Flavobacteriaceae</taxon>
        <taxon>Flavobacterium</taxon>
    </lineage>
</organism>
<sequence>MRIITTVLGLMMSIGLFAQTHQIEKHNGQKLDVNFIKHENGVLHYSPAGSQQEFKISKHTVAFLHHKATARTEAISSKISVNSKKDFDKVTVIQDYHTIGFDSKLAIEVYEGVNKGGTSFFMNEDSIRRLKYKSAELGYPFVTIVGKSNGKYKAVAYNY</sequence>